<proteinExistence type="inferred from homology"/>
<evidence type="ECO:0000256" key="4">
    <source>
        <dbReference type="ARBA" id="ARBA00013346"/>
    </source>
</evidence>
<dbReference type="CDD" id="cd02440">
    <property type="entry name" value="AdoMet_MTases"/>
    <property type="match status" value="1"/>
</dbReference>
<evidence type="ECO:0000313" key="13">
    <source>
        <dbReference type="Proteomes" id="UP001597063"/>
    </source>
</evidence>
<dbReference type="GO" id="GO:0008168">
    <property type="term" value="F:methyltransferase activity"/>
    <property type="evidence" value="ECO:0007669"/>
    <property type="project" value="UniProtKB-KW"/>
</dbReference>
<dbReference type="PANTHER" id="PTHR11579">
    <property type="entry name" value="PROTEIN-L-ISOASPARTATE O-METHYLTRANSFERASE"/>
    <property type="match status" value="1"/>
</dbReference>
<evidence type="ECO:0000256" key="3">
    <source>
        <dbReference type="ARBA" id="ARBA00011890"/>
    </source>
</evidence>
<keyword evidence="5" id="KW-0963">Cytoplasm</keyword>
<dbReference type="InterPro" id="IPR000682">
    <property type="entry name" value="PCMT"/>
</dbReference>
<organism evidence="12 13">
    <name type="scientific">Actinomadura fibrosa</name>
    <dbReference type="NCBI Taxonomy" id="111802"/>
    <lineage>
        <taxon>Bacteria</taxon>
        <taxon>Bacillati</taxon>
        <taxon>Actinomycetota</taxon>
        <taxon>Actinomycetes</taxon>
        <taxon>Streptosporangiales</taxon>
        <taxon>Thermomonosporaceae</taxon>
        <taxon>Actinomadura</taxon>
    </lineage>
</organism>
<protein>
    <recommendedName>
        <fullName evidence="4">Protein-L-isoaspartate O-methyltransferase</fullName>
        <ecNumber evidence="3">2.1.1.77</ecNumber>
    </recommendedName>
    <alternativeName>
        <fullName evidence="11">L-isoaspartyl protein carboxyl methyltransferase</fullName>
    </alternativeName>
    <alternativeName>
        <fullName evidence="9">Protein L-isoaspartyl methyltransferase</fullName>
    </alternativeName>
    <alternativeName>
        <fullName evidence="10">Protein-beta-aspartate methyltransferase</fullName>
    </alternativeName>
</protein>
<comment type="caution">
    <text evidence="12">The sequence shown here is derived from an EMBL/GenBank/DDBJ whole genome shotgun (WGS) entry which is preliminary data.</text>
</comment>
<comment type="similarity">
    <text evidence="2">Belongs to the methyltransferase superfamily. L-isoaspartyl/D-aspartyl protein methyltransferase family.</text>
</comment>
<accession>A0ABW2Y0L8</accession>
<name>A0ABW2Y0L8_9ACTN</name>
<evidence type="ECO:0000256" key="5">
    <source>
        <dbReference type="ARBA" id="ARBA00022490"/>
    </source>
</evidence>
<reference evidence="13" key="1">
    <citation type="journal article" date="2019" name="Int. J. Syst. Evol. Microbiol.">
        <title>The Global Catalogue of Microorganisms (GCM) 10K type strain sequencing project: providing services to taxonomists for standard genome sequencing and annotation.</title>
        <authorList>
            <consortium name="The Broad Institute Genomics Platform"/>
            <consortium name="The Broad Institute Genome Sequencing Center for Infectious Disease"/>
            <person name="Wu L."/>
            <person name="Ma J."/>
        </authorList>
    </citation>
    <scope>NUCLEOTIDE SEQUENCE [LARGE SCALE GENOMIC DNA]</scope>
    <source>
        <strain evidence="13">JCM 9371</strain>
    </source>
</reference>
<dbReference type="Proteomes" id="UP001597063">
    <property type="component" value="Unassembled WGS sequence"/>
</dbReference>
<dbReference type="InterPro" id="IPR029063">
    <property type="entry name" value="SAM-dependent_MTases_sf"/>
</dbReference>
<dbReference type="EMBL" id="JBHTGP010000031">
    <property type="protein sequence ID" value="MFD0691610.1"/>
    <property type="molecule type" value="Genomic_DNA"/>
</dbReference>
<dbReference type="PANTHER" id="PTHR11579:SF0">
    <property type="entry name" value="PROTEIN-L-ISOASPARTATE(D-ASPARTATE) O-METHYLTRANSFERASE"/>
    <property type="match status" value="1"/>
</dbReference>
<evidence type="ECO:0000256" key="6">
    <source>
        <dbReference type="ARBA" id="ARBA00022603"/>
    </source>
</evidence>
<gene>
    <name evidence="12" type="ORF">ACFQZM_44460</name>
</gene>
<dbReference type="Gene3D" id="3.40.50.150">
    <property type="entry name" value="Vaccinia Virus protein VP39"/>
    <property type="match status" value="1"/>
</dbReference>
<evidence type="ECO:0000256" key="8">
    <source>
        <dbReference type="ARBA" id="ARBA00022691"/>
    </source>
</evidence>
<dbReference type="EC" id="2.1.1.77" evidence="3"/>
<dbReference type="PROSITE" id="PS01279">
    <property type="entry name" value="PCMT"/>
    <property type="match status" value="1"/>
</dbReference>
<keyword evidence="8" id="KW-0949">S-adenosyl-L-methionine</keyword>
<dbReference type="SUPFAM" id="SSF53335">
    <property type="entry name" value="S-adenosyl-L-methionine-dependent methyltransferases"/>
    <property type="match status" value="1"/>
</dbReference>
<evidence type="ECO:0000313" key="12">
    <source>
        <dbReference type="EMBL" id="MFD0691610.1"/>
    </source>
</evidence>
<evidence type="ECO:0000256" key="9">
    <source>
        <dbReference type="ARBA" id="ARBA00030757"/>
    </source>
</evidence>
<dbReference type="GO" id="GO:0032259">
    <property type="term" value="P:methylation"/>
    <property type="evidence" value="ECO:0007669"/>
    <property type="project" value="UniProtKB-KW"/>
</dbReference>
<dbReference type="RefSeq" id="WP_131761370.1">
    <property type="nucleotide sequence ID" value="NZ_CAACUY010000162.1"/>
</dbReference>
<evidence type="ECO:0000256" key="11">
    <source>
        <dbReference type="ARBA" id="ARBA00031350"/>
    </source>
</evidence>
<evidence type="ECO:0000256" key="10">
    <source>
        <dbReference type="ARBA" id="ARBA00031323"/>
    </source>
</evidence>
<keyword evidence="7" id="KW-0808">Transferase</keyword>
<keyword evidence="6 12" id="KW-0489">Methyltransferase</keyword>
<evidence type="ECO:0000256" key="1">
    <source>
        <dbReference type="ARBA" id="ARBA00004496"/>
    </source>
</evidence>
<evidence type="ECO:0000256" key="2">
    <source>
        <dbReference type="ARBA" id="ARBA00005369"/>
    </source>
</evidence>
<dbReference type="Pfam" id="PF01135">
    <property type="entry name" value="PCMT"/>
    <property type="match status" value="1"/>
</dbReference>
<sequence length="349" mass="37544">MVSPSLGISRTLFLPDLIWAQDRRGRFRAFDRGEDPAGWLGRASADVPVVTQWDDGRHAGRAPGILATSTASEPSLVAGMLADLGPEPGQRILDVGAGTGWTAALLTAVAGEGNVVGVELDPAMARAARKRLRAAGVGTEIVTGDGAKGWAERGPYDRIHCAYGVLRIPAAWMEQTVAGSVIVVPWRTGFVRRGAVVRLVVQGDGTASGAFTRPAEVMQSRPERLTWPPPIDYLPDTGTWPDGTVQSTTKLRVQDVDGAAAFIVGLRVPDAVFAASETGTAWLYSVSERSWAAVFSGHDEAEVYQCGARRLWDEVEAAYAWWRERGCPDITRFGLTVEPHGETVWLDRA</sequence>
<evidence type="ECO:0000256" key="7">
    <source>
        <dbReference type="ARBA" id="ARBA00022679"/>
    </source>
</evidence>
<keyword evidence="13" id="KW-1185">Reference proteome</keyword>
<comment type="subcellular location">
    <subcellularLocation>
        <location evidence="1">Cytoplasm</location>
    </subcellularLocation>
</comment>